<dbReference type="FunFam" id="1.10.1580.10:FF:000004">
    <property type="entry name" value="Mitochondrial GTPase 1"/>
    <property type="match status" value="1"/>
</dbReference>
<keyword evidence="3" id="KW-0999">Mitochondrion inner membrane</keyword>
<dbReference type="SUPFAM" id="SSF52540">
    <property type="entry name" value="P-loop containing nucleoside triphosphate hydrolases"/>
    <property type="match status" value="1"/>
</dbReference>
<comment type="subcellular location">
    <subcellularLocation>
        <location evidence="1">Mitochondrion inner membrane</location>
        <topology evidence="1">Peripheral membrane protein</topology>
        <orientation evidence="1">Matrix side</orientation>
    </subcellularLocation>
</comment>
<evidence type="ECO:0000256" key="10">
    <source>
        <dbReference type="PIRSR" id="PIRSR006230-1"/>
    </source>
</evidence>
<dbReference type="AlphaFoldDB" id="A0A8S1BS59"/>
<dbReference type="InterPro" id="IPR016478">
    <property type="entry name" value="GTPase_MTG1"/>
</dbReference>
<protein>
    <recommendedName>
        <fullName evidence="9">Mitochondrial GTPase 1</fullName>
    </recommendedName>
</protein>
<evidence type="ECO:0000256" key="2">
    <source>
        <dbReference type="ARBA" id="ARBA00022741"/>
    </source>
</evidence>
<comment type="function">
    <text evidence="8 9">Plays a role in the regulation of the mitochondrial ribosome assembly and of translational activity. Displays mitochondrial GTPase activity.</text>
</comment>
<evidence type="ECO:0000256" key="9">
    <source>
        <dbReference type="PIRNR" id="PIRNR006230"/>
    </source>
</evidence>
<dbReference type="GO" id="GO:0005743">
    <property type="term" value="C:mitochondrial inner membrane"/>
    <property type="evidence" value="ECO:0007669"/>
    <property type="project" value="UniProtKB-SubCell"/>
</dbReference>
<proteinExistence type="inferred from homology"/>
<feature type="domain" description="CP-type G" evidence="11">
    <location>
        <begin position="36"/>
        <end position="209"/>
    </location>
</feature>
<keyword evidence="6 9" id="KW-0342">GTP-binding</keyword>
<evidence type="ECO:0000256" key="7">
    <source>
        <dbReference type="ARBA" id="ARBA00023136"/>
    </source>
</evidence>
<dbReference type="PIRSF" id="PIRSF006230">
    <property type="entry name" value="MG442"/>
    <property type="match status" value="1"/>
</dbReference>
<name>A0A8S1BS59_9INSE</name>
<keyword evidence="2 9" id="KW-0547">Nucleotide-binding</keyword>
<keyword evidence="7" id="KW-0472">Membrane</keyword>
<dbReference type="Gene3D" id="1.10.1580.10">
    <property type="match status" value="1"/>
</dbReference>
<dbReference type="InterPro" id="IPR027417">
    <property type="entry name" value="P-loop_NTPase"/>
</dbReference>
<dbReference type="PROSITE" id="PS51721">
    <property type="entry name" value="G_CP"/>
    <property type="match status" value="1"/>
</dbReference>
<sequence length="324" mass="36506">MSGVVSRSTPGFRRSFKVPNADALRWFPGHMDKGLKQIESKLSVVDCVIEVHDARVPLSSRNPNFRHTVLGNKPHLLVLNKKDLTDMRWQKEVDERLKSEHGISDVLYTCCKNDRDKNVDQVVPKAIELISQSPRFNREDSEEMNLMIIGVPNVGKSSLINRIRNKVLKKRNSNPVGAEPGITRSVMNRVKVSASPLVFLYDTPGILSPNIKNAETGLRLALCACIKDHLIGIEVIADYLLYTLNKHGNFKYVEMMGLEGPTDNIGTLLTKGAMKMDKYEKRRSHEGYINRPHLSAAAEIFVRAFRDNKFGPVMLDSDLLTNNN</sequence>
<evidence type="ECO:0000256" key="4">
    <source>
        <dbReference type="ARBA" id="ARBA00022946"/>
    </source>
</evidence>
<organism evidence="12 13">
    <name type="scientific">Cloeon dipterum</name>
    <dbReference type="NCBI Taxonomy" id="197152"/>
    <lineage>
        <taxon>Eukaryota</taxon>
        <taxon>Metazoa</taxon>
        <taxon>Ecdysozoa</taxon>
        <taxon>Arthropoda</taxon>
        <taxon>Hexapoda</taxon>
        <taxon>Insecta</taxon>
        <taxon>Pterygota</taxon>
        <taxon>Palaeoptera</taxon>
        <taxon>Ephemeroptera</taxon>
        <taxon>Pisciforma</taxon>
        <taxon>Baetidae</taxon>
        <taxon>Cloeon</taxon>
    </lineage>
</organism>
<dbReference type="PANTHER" id="PTHR45782:SF4">
    <property type="entry name" value="MITOCHONDRIAL RIBOSOME-ASSOCIATED GTPASE 1"/>
    <property type="match status" value="1"/>
</dbReference>
<evidence type="ECO:0000256" key="3">
    <source>
        <dbReference type="ARBA" id="ARBA00022792"/>
    </source>
</evidence>
<dbReference type="InterPro" id="IPR019991">
    <property type="entry name" value="GTP-bd_ribosome_bgen"/>
</dbReference>
<dbReference type="InterPro" id="IPR006073">
    <property type="entry name" value="GTP-bd"/>
</dbReference>
<reference evidence="12 13" key="1">
    <citation type="submission" date="2020-04" db="EMBL/GenBank/DDBJ databases">
        <authorList>
            <person name="Alioto T."/>
            <person name="Alioto T."/>
            <person name="Gomez Garrido J."/>
        </authorList>
    </citation>
    <scope>NUCLEOTIDE SEQUENCE [LARGE SCALE GENOMIC DNA]</scope>
</reference>
<comment type="caution">
    <text evidence="12">The sequence shown here is derived from an EMBL/GenBank/DDBJ whole genome shotgun (WGS) entry which is preliminary data.</text>
</comment>
<dbReference type="CDD" id="cd01856">
    <property type="entry name" value="YlqF"/>
    <property type="match status" value="1"/>
</dbReference>
<feature type="binding site" evidence="10">
    <location>
        <position position="205"/>
    </location>
    <ligand>
        <name>GTP</name>
        <dbReference type="ChEBI" id="CHEBI:37565"/>
    </ligand>
</feature>
<gene>
    <name evidence="12" type="ORF">CLODIP_2_CD15746</name>
</gene>
<evidence type="ECO:0000313" key="13">
    <source>
        <dbReference type="Proteomes" id="UP000494165"/>
    </source>
</evidence>
<dbReference type="Proteomes" id="UP000494165">
    <property type="component" value="Unassembled WGS sequence"/>
</dbReference>
<dbReference type="GO" id="GO:0005525">
    <property type="term" value="F:GTP binding"/>
    <property type="evidence" value="ECO:0007669"/>
    <property type="project" value="UniProtKB-KW"/>
</dbReference>
<dbReference type="FunFam" id="3.40.50.300:FF:000876">
    <property type="entry name" value="Mitochondrial GTPase 1"/>
    <property type="match status" value="1"/>
</dbReference>
<dbReference type="NCBIfam" id="TIGR03596">
    <property type="entry name" value="GTPase_YlqF"/>
    <property type="match status" value="1"/>
</dbReference>
<evidence type="ECO:0000259" key="11">
    <source>
        <dbReference type="PROSITE" id="PS51721"/>
    </source>
</evidence>
<dbReference type="EMBL" id="CADEPI010000006">
    <property type="protein sequence ID" value="CAB3361758.1"/>
    <property type="molecule type" value="Genomic_DNA"/>
</dbReference>
<feature type="binding site" evidence="10">
    <location>
        <begin position="153"/>
        <end position="158"/>
    </location>
    <ligand>
        <name>GTP</name>
        <dbReference type="ChEBI" id="CHEBI:37565"/>
    </ligand>
</feature>
<feature type="binding site" evidence="10">
    <location>
        <begin position="80"/>
        <end position="83"/>
    </location>
    <ligand>
        <name>GTP</name>
        <dbReference type="ChEBI" id="CHEBI:37565"/>
    </ligand>
</feature>
<dbReference type="GO" id="GO:0003924">
    <property type="term" value="F:GTPase activity"/>
    <property type="evidence" value="ECO:0007669"/>
    <property type="project" value="TreeGrafter"/>
</dbReference>
<keyword evidence="13" id="KW-1185">Reference proteome</keyword>
<dbReference type="InterPro" id="IPR030378">
    <property type="entry name" value="G_CP_dom"/>
</dbReference>
<dbReference type="GO" id="GO:0032543">
    <property type="term" value="P:mitochondrial translation"/>
    <property type="evidence" value="ECO:0007669"/>
    <property type="project" value="TreeGrafter"/>
</dbReference>
<evidence type="ECO:0000313" key="12">
    <source>
        <dbReference type="EMBL" id="CAB3361758.1"/>
    </source>
</evidence>
<keyword evidence="5 9" id="KW-0496">Mitochondrion</keyword>
<accession>A0A8S1BS59</accession>
<dbReference type="Gene3D" id="3.40.50.300">
    <property type="entry name" value="P-loop containing nucleotide triphosphate hydrolases"/>
    <property type="match status" value="1"/>
</dbReference>
<comment type="similarity">
    <text evidence="9">Belongs to the TRAFAC class YlqF/YawG GTPase family. MTG1 subfamily.</text>
</comment>
<keyword evidence="4" id="KW-0809">Transit peptide</keyword>
<evidence type="ECO:0000256" key="6">
    <source>
        <dbReference type="ARBA" id="ARBA00023134"/>
    </source>
</evidence>
<evidence type="ECO:0000256" key="5">
    <source>
        <dbReference type="ARBA" id="ARBA00023128"/>
    </source>
</evidence>
<dbReference type="OrthoDB" id="269151at2759"/>
<dbReference type="PANTHER" id="PTHR45782">
    <property type="entry name" value="MITOCHONDRIAL RIBOSOME-ASSOCIATED GTPASE 1"/>
    <property type="match status" value="1"/>
</dbReference>
<dbReference type="InterPro" id="IPR023179">
    <property type="entry name" value="GTP-bd_ortho_bundle_sf"/>
</dbReference>
<evidence type="ECO:0000256" key="8">
    <source>
        <dbReference type="ARBA" id="ARBA00045284"/>
    </source>
</evidence>
<evidence type="ECO:0000256" key="1">
    <source>
        <dbReference type="ARBA" id="ARBA00004443"/>
    </source>
</evidence>
<dbReference type="Pfam" id="PF01926">
    <property type="entry name" value="MMR_HSR1"/>
    <property type="match status" value="1"/>
</dbReference>